<keyword evidence="1" id="KW-1133">Transmembrane helix</keyword>
<protein>
    <recommendedName>
        <fullName evidence="2">DUF6534 domain-containing protein</fullName>
    </recommendedName>
</protein>
<dbReference type="PANTHER" id="PTHR40465:SF1">
    <property type="entry name" value="DUF6534 DOMAIN-CONTAINING PROTEIN"/>
    <property type="match status" value="1"/>
</dbReference>
<accession>A0AAW0AMS5</accession>
<keyword evidence="4" id="KW-1185">Reference proteome</keyword>
<reference evidence="3 4" key="1">
    <citation type="journal article" date="2024" name="J Genomics">
        <title>Draft genome sequencing and assembly of Favolaschia claudopus CIRM-BRFM 2984 isolated from oak limbs.</title>
        <authorList>
            <person name="Navarro D."/>
            <person name="Drula E."/>
            <person name="Chaduli D."/>
            <person name="Cazenave R."/>
            <person name="Ahrendt S."/>
            <person name="Wang J."/>
            <person name="Lipzen A."/>
            <person name="Daum C."/>
            <person name="Barry K."/>
            <person name="Grigoriev I.V."/>
            <person name="Favel A."/>
            <person name="Rosso M.N."/>
            <person name="Martin F."/>
        </authorList>
    </citation>
    <scope>NUCLEOTIDE SEQUENCE [LARGE SCALE GENOMIC DNA]</scope>
    <source>
        <strain evidence="3 4">CIRM-BRFM 2984</strain>
    </source>
</reference>
<dbReference type="PANTHER" id="PTHR40465">
    <property type="entry name" value="CHROMOSOME 1, WHOLE GENOME SHOTGUN SEQUENCE"/>
    <property type="match status" value="1"/>
</dbReference>
<organism evidence="3 4">
    <name type="scientific">Favolaschia claudopus</name>
    <dbReference type="NCBI Taxonomy" id="2862362"/>
    <lineage>
        <taxon>Eukaryota</taxon>
        <taxon>Fungi</taxon>
        <taxon>Dikarya</taxon>
        <taxon>Basidiomycota</taxon>
        <taxon>Agaricomycotina</taxon>
        <taxon>Agaricomycetes</taxon>
        <taxon>Agaricomycetidae</taxon>
        <taxon>Agaricales</taxon>
        <taxon>Marasmiineae</taxon>
        <taxon>Mycenaceae</taxon>
        <taxon>Favolaschia</taxon>
    </lineage>
</organism>
<gene>
    <name evidence="3" type="ORF">R3P38DRAFT_3004446</name>
</gene>
<feature type="transmembrane region" description="Helical" evidence="1">
    <location>
        <begin position="285"/>
        <end position="306"/>
    </location>
</feature>
<feature type="transmembrane region" description="Helical" evidence="1">
    <location>
        <begin position="172"/>
        <end position="194"/>
    </location>
</feature>
<feature type="transmembrane region" description="Helical" evidence="1">
    <location>
        <begin position="252"/>
        <end position="273"/>
    </location>
</feature>
<dbReference type="EMBL" id="JAWWNJ010000058">
    <property type="protein sequence ID" value="KAK7014002.1"/>
    <property type="molecule type" value="Genomic_DNA"/>
</dbReference>
<feature type="transmembrane region" description="Helical" evidence="1">
    <location>
        <begin position="142"/>
        <end position="160"/>
    </location>
</feature>
<feature type="transmembrane region" description="Helical" evidence="1">
    <location>
        <begin position="66"/>
        <end position="90"/>
    </location>
</feature>
<comment type="caution">
    <text evidence="3">The sequence shown here is derived from an EMBL/GenBank/DDBJ whole genome shotgun (WGS) entry which is preliminary data.</text>
</comment>
<dbReference type="InterPro" id="IPR045339">
    <property type="entry name" value="DUF6534"/>
</dbReference>
<feature type="transmembrane region" description="Helical" evidence="1">
    <location>
        <begin position="102"/>
        <end position="122"/>
    </location>
</feature>
<feature type="transmembrane region" description="Helical" evidence="1">
    <location>
        <begin position="214"/>
        <end position="240"/>
    </location>
</feature>
<sequence length="367" mass="40320">MEEEAWDIEYNHSSKPIRGQILQVSVSLIHNMLPPWRHLSLQHLLMSHSLASRAALIPLDNTLGAFLIGVILSSILFGVSCLQTYLYFTMHCSRDPLALKSFAVLLMLMDSVHFGFISHTLYQLVIPNFGDYTALGRPPWSLPASVVLGIAVMTMVQHFYAWRIYRFSKGIIIPVLAAICALVGFAFGVVYTYKTLTQSFSTSSTTGEVTYNKTVLSATGLGFIMASDMIVACAMLYHLSRNRSEFQSTNKALNTLITYSVSSGALTTVFAIGELVTEAVSPSTLYEAPFAFVLIRSHCLSFMTILNSRDHVRNQLHADDHAMITIPSSYCMTTHTEGGTCTVAETKTRESRAITFGNVGGAGETAQ</sequence>
<feature type="domain" description="DUF6534" evidence="2">
    <location>
        <begin position="225"/>
        <end position="311"/>
    </location>
</feature>
<keyword evidence="1" id="KW-0472">Membrane</keyword>
<dbReference type="Proteomes" id="UP001362999">
    <property type="component" value="Unassembled WGS sequence"/>
</dbReference>
<keyword evidence="1" id="KW-0812">Transmembrane</keyword>
<evidence type="ECO:0000313" key="3">
    <source>
        <dbReference type="EMBL" id="KAK7014002.1"/>
    </source>
</evidence>
<name>A0AAW0AMS5_9AGAR</name>
<evidence type="ECO:0000256" key="1">
    <source>
        <dbReference type="SAM" id="Phobius"/>
    </source>
</evidence>
<proteinExistence type="predicted"/>
<evidence type="ECO:0000313" key="4">
    <source>
        <dbReference type="Proteomes" id="UP001362999"/>
    </source>
</evidence>
<dbReference type="AlphaFoldDB" id="A0AAW0AMS5"/>
<evidence type="ECO:0000259" key="2">
    <source>
        <dbReference type="Pfam" id="PF20152"/>
    </source>
</evidence>
<dbReference type="Pfam" id="PF20152">
    <property type="entry name" value="DUF6534"/>
    <property type="match status" value="1"/>
</dbReference>